<feature type="signal peptide" evidence="9">
    <location>
        <begin position="1"/>
        <end position="21"/>
    </location>
</feature>
<evidence type="ECO:0000256" key="8">
    <source>
        <dbReference type="SAM" id="MobiDB-lite"/>
    </source>
</evidence>
<name>A0A4R0PEC9_9HYPH</name>
<dbReference type="PROSITE" id="PS51257">
    <property type="entry name" value="PROKAR_LIPOPROTEIN"/>
    <property type="match status" value="1"/>
</dbReference>
<evidence type="ECO:0000313" key="12">
    <source>
        <dbReference type="Proteomes" id="UP000291301"/>
    </source>
</evidence>
<keyword evidence="4" id="KW-0472">Membrane</keyword>
<keyword evidence="5" id="KW-0564">Palmitate</keyword>
<evidence type="ECO:0000256" key="4">
    <source>
        <dbReference type="ARBA" id="ARBA00023136"/>
    </source>
</evidence>
<evidence type="ECO:0000313" key="11">
    <source>
        <dbReference type="EMBL" id="TCD15941.1"/>
    </source>
</evidence>
<keyword evidence="7" id="KW-0449">Lipoprotein</keyword>
<dbReference type="Proteomes" id="UP000291301">
    <property type="component" value="Unassembled WGS sequence"/>
</dbReference>
<evidence type="ECO:0000256" key="9">
    <source>
        <dbReference type="SAM" id="SignalP"/>
    </source>
</evidence>
<organism evidence="11 12">
    <name type="scientific">Oricola cellulosilytica</name>
    <dbReference type="NCBI Taxonomy" id="1429082"/>
    <lineage>
        <taxon>Bacteria</taxon>
        <taxon>Pseudomonadati</taxon>
        <taxon>Pseudomonadota</taxon>
        <taxon>Alphaproteobacteria</taxon>
        <taxon>Hyphomicrobiales</taxon>
        <taxon>Ahrensiaceae</taxon>
        <taxon>Oricola</taxon>
    </lineage>
</organism>
<accession>A0A4R0PEC9</accession>
<dbReference type="InterPro" id="IPR016085">
    <property type="entry name" value="Protease_inh_B-barrel_dom"/>
</dbReference>
<evidence type="ECO:0000256" key="2">
    <source>
        <dbReference type="ARBA" id="ARBA00007138"/>
    </source>
</evidence>
<dbReference type="InterPro" id="IPR010571">
    <property type="entry name" value="OM_lipoprot_Omp19_bac"/>
</dbReference>
<comment type="similarity">
    <text evidence="2">Belongs to the rhizobiaceae omp19 lipoprotein family.</text>
</comment>
<dbReference type="GO" id="GO:0009279">
    <property type="term" value="C:cell outer membrane"/>
    <property type="evidence" value="ECO:0007669"/>
    <property type="project" value="UniProtKB-SubCell"/>
</dbReference>
<dbReference type="Gene3D" id="2.40.128.10">
    <property type="match status" value="1"/>
</dbReference>
<dbReference type="PIRSF" id="PIRSF034005">
    <property type="entry name" value="OM_lipoprot_Omp19_bac"/>
    <property type="match status" value="1"/>
</dbReference>
<keyword evidence="6" id="KW-0998">Cell outer membrane</keyword>
<dbReference type="Pfam" id="PF02974">
    <property type="entry name" value="Inh"/>
    <property type="match status" value="1"/>
</dbReference>
<protein>
    <recommendedName>
        <fullName evidence="10">Alkaline proteinase inhibitor/ Outer membrane lipoprotein Omp19 domain-containing protein</fullName>
    </recommendedName>
</protein>
<evidence type="ECO:0000256" key="3">
    <source>
        <dbReference type="ARBA" id="ARBA00022729"/>
    </source>
</evidence>
<dbReference type="AlphaFoldDB" id="A0A4R0PEC9"/>
<proteinExistence type="inferred from homology"/>
<keyword evidence="3 9" id="KW-0732">Signal</keyword>
<comment type="subcellular location">
    <subcellularLocation>
        <location evidence="1">Cell outer membrane</location>
        <topology evidence="1">Lipid-anchor</topology>
    </subcellularLocation>
</comment>
<evidence type="ECO:0000256" key="6">
    <source>
        <dbReference type="ARBA" id="ARBA00023237"/>
    </source>
</evidence>
<evidence type="ECO:0000256" key="5">
    <source>
        <dbReference type="ARBA" id="ARBA00023139"/>
    </source>
</evidence>
<dbReference type="GO" id="GO:0004866">
    <property type="term" value="F:endopeptidase inhibitor activity"/>
    <property type="evidence" value="ECO:0007669"/>
    <property type="project" value="InterPro"/>
</dbReference>
<dbReference type="RefSeq" id="WP_131564349.1">
    <property type="nucleotide sequence ID" value="NZ_JAINFK010000001.1"/>
</dbReference>
<sequence length="190" mass="18984">MQKSALATVACVIAAGVFVSGCTSSRFNTFNTRPAPAPAPIAAAPSGTVTSGQLPPPVQPDAATQTDFPTPPGEDATVGVDDSSTVQDSSVQQVATAAPVTRESLVGAWKVTTGGSSCQMFMALTKWTGGFRAASRGCPGDAASVAAWDVQGQQVVLSDSSGNKVATLFASGNGQFNGQTTGGSAISLSR</sequence>
<keyword evidence="12" id="KW-1185">Reference proteome</keyword>
<evidence type="ECO:0000259" key="10">
    <source>
        <dbReference type="Pfam" id="PF02974"/>
    </source>
</evidence>
<dbReference type="OrthoDB" id="7677911at2"/>
<feature type="chain" id="PRO_5020948936" description="Alkaline proteinase inhibitor/ Outer membrane lipoprotein Omp19 domain-containing protein" evidence="9">
    <location>
        <begin position="22"/>
        <end position="190"/>
    </location>
</feature>
<gene>
    <name evidence="11" type="ORF">E0D97_00420</name>
</gene>
<reference evidence="11 12" key="1">
    <citation type="journal article" date="2015" name="Antonie Van Leeuwenhoek">
        <title>Oricola cellulosilytica gen. nov., sp. nov., a cellulose-degrading bacterium of the family Phyllobacteriaceae isolated from surface seashore water, and emended descriptions of Mesorhizobium loti and Phyllobacterium myrsinacearum.</title>
        <authorList>
            <person name="Hameed A."/>
            <person name="Shahina M."/>
            <person name="Lai W.A."/>
            <person name="Lin S.Y."/>
            <person name="Young L.S."/>
            <person name="Liu Y.C."/>
            <person name="Hsu Y.H."/>
            <person name="Young C.C."/>
        </authorList>
    </citation>
    <scope>NUCLEOTIDE SEQUENCE [LARGE SCALE GENOMIC DNA]</scope>
    <source>
        <strain evidence="11 12">KCTC 52183</strain>
    </source>
</reference>
<feature type="domain" description="Alkaline proteinase inhibitor/ Outer membrane lipoprotein Omp19" evidence="10">
    <location>
        <begin position="101"/>
        <end position="190"/>
    </location>
</feature>
<dbReference type="SUPFAM" id="SSF50882">
    <property type="entry name" value="beta-Barrel protease inhibitors"/>
    <property type="match status" value="1"/>
</dbReference>
<feature type="region of interest" description="Disordered" evidence="8">
    <location>
        <begin position="38"/>
        <end position="82"/>
    </location>
</feature>
<comment type="caution">
    <text evidence="11">The sequence shown here is derived from an EMBL/GenBank/DDBJ whole genome shotgun (WGS) entry which is preliminary data.</text>
</comment>
<dbReference type="EMBL" id="SJST01000001">
    <property type="protein sequence ID" value="TCD15941.1"/>
    <property type="molecule type" value="Genomic_DNA"/>
</dbReference>
<evidence type="ECO:0000256" key="1">
    <source>
        <dbReference type="ARBA" id="ARBA00004459"/>
    </source>
</evidence>
<evidence type="ECO:0000256" key="7">
    <source>
        <dbReference type="ARBA" id="ARBA00023288"/>
    </source>
</evidence>
<dbReference type="InterPro" id="IPR021140">
    <property type="entry name" value="Inh/Omp19"/>
</dbReference>